<reference evidence="2" key="1">
    <citation type="submission" date="2021-06" db="EMBL/GenBank/DDBJ databases">
        <title>Parelaphostrongylus tenuis whole genome reference sequence.</title>
        <authorList>
            <person name="Garwood T.J."/>
            <person name="Larsen P.A."/>
            <person name="Fountain-Jones N.M."/>
            <person name="Garbe J.R."/>
            <person name="Macchietto M.G."/>
            <person name="Kania S.A."/>
            <person name="Gerhold R.W."/>
            <person name="Richards J.E."/>
            <person name="Wolf T.M."/>
        </authorList>
    </citation>
    <scope>NUCLEOTIDE SEQUENCE</scope>
    <source>
        <strain evidence="2">MNPRO001-30</strain>
        <tissue evidence="2">Meninges</tissue>
    </source>
</reference>
<proteinExistence type="predicted"/>
<keyword evidence="3" id="KW-1185">Reference proteome</keyword>
<feature type="compositionally biased region" description="Basic and acidic residues" evidence="1">
    <location>
        <begin position="41"/>
        <end position="55"/>
    </location>
</feature>
<name>A0AAD5REU4_PARTN</name>
<evidence type="ECO:0000256" key="1">
    <source>
        <dbReference type="SAM" id="MobiDB-lite"/>
    </source>
</evidence>
<sequence length="55" mass="6226">MDHVDSESVVLSIPFLYSINLDRSNEVDVSKDNNYGYSEQGMKDLDEELVRSASN</sequence>
<comment type="caution">
    <text evidence="2">The sequence shown here is derived from an EMBL/GenBank/DDBJ whole genome shotgun (WGS) entry which is preliminary data.</text>
</comment>
<organism evidence="2 3">
    <name type="scientific">Parelaphostrongylus tenuis</name>
    <name type="common">Meningeal worm</name>
    <dbReference type="NCBI Taxonomy" id="148309"/>
    <lineage>
        <taxon>Eukaryota</taxon>
        <taxon>Metazoa</taxon>
        <taxon>Ecdysozoa</taxon>
        <taxon>Nematoda</taxon>
        <taxon>Chromadorea</taxon>
        <taxon>Rhabditida</taxon>
        <taxon>Rhabditina</taxon>
        <taxon>Rhabditomorpha</taxon>
        <taxon>Strongyloidea</taxon>
        <taxon>Metastrongylidae</taxon>
        <taxon>Parelaphostrongylus</taxon>
    </lineage>
</organism>
<feature type="region of interest" description="Disordered" evidence="1">
    <location>
        <begin position="28"/>
        <end position="55"/>
    </location>
</feature>
<dbReference type="AlphaFoldDB" id="A0AAD5REU4"/>
<evidence type="ECO:0000313" key="2">
    <source>
        <dbReference type="EMBL" id="KAJ1374907.1"/>
    </source>
</evidence>
<accession>A0AAD5REU4</accession>
<dbReference type="EMBL" id="JAHQIW010007497">
    <property type="protein sequence ID" value="KAJ1374907.1"/>
    <property type="molecule type" value="Genomic_DNA"/>
</dbReference>
<evidence type="ECO:0000313" key="3">
    <source>
        <dbReference type="Proteomes" id="UP001196413"/>
    </source>
</evidence>
<protein>
    <submittedName>
        <fullName evidence="2">Uncharacterized protein</fullName>
    </submittedName>
</protein>
<gene>
    <name evidence="2" type="ORF">KIN20_038103</name>
</gene>
<dbReference type="Proteomes" id="UP001196413">
    <property type="component" value="Unassembled WGS sequence"/>
</dbReference>